<dbReference type="SFLD" id="SFLDG01153">
    <property type="entry name" value="Main.4:_Theta-like"/>
    <property type="match status" value="1"/>
</dbReference>
<dbReference type="Gene3D" id="1.20.1050.10">
    <property type="match status" value="1"/>
</dbReference>
<evidence type="ECO:0000256" key="1">
    <source>
        <dbReference type="ARBA" id="ARBA00011738"/>
    </source>
</evidence>
<dbReference type="EMBL" id="KX018743">
    <property type="protein sequence ID" value="APC23397.1"/>
    <property type="molecule type" value="mRNA"/>
</dbReference>
<organism evidence="5">
    <name type="scientific">Liposcelis entomophila</name>
    <dbReference type="NCBI Taxonomy" id="550478"/>
    <lineage>
        <taxon>Eukaryota</taxon>
        <taxon>Metazoa</taxon>
        <taxon>Ecdysozoa</taxon>
        <taxon>Arthropoda</taxon>
        <taxon>Hexapoda</taxon>
        <taxon>Insecta</taxon>
        <taxon>Pterygota</taxon>
        <taxon>Neoptera</taxon>
        <taxon>Paraneoptera</taxon>
        <taxon>Psocodea</taxon>
        <taxon>Troctomorpha</taxon>
        <taxon>Liposcelidetae</taxon>
        <taxon>Liposcelididae</taxon>
        <taxon>Liposcelis</taxon>
    </lineage>
</organism>
<dbReference type="Pfam" id="PF02798">
    <property type="entry name" value="GST_N"/>
    <property type="match status" value="1"/>
</dbReference>
<dbReference type="FunFam" id="1.20.1050.10:FF:000007">
    <property type="entry name" value="Glutathione S-transferase 1-1"/>
    <property type="match status" value="1"/>
</dbReference>
<dbReference type="SFLD" id="SFLDG00358">
    <property type="entry name" value="Main_(cytGST)"/>
    <property type="match status" value="1"/>
</dbReference>
<dbReference type="Pfam" id="PF00043">
    <property type="entry name" value="GST_C"/>
    <property type="match status" value="1"/>
</dbReference>
<accession>A0A1J0F4S1</accession>
<dbReference type="PANTHER" id="PTHR43969">
    <property type="entry name" value="GLUTATHIONE S TRANSFERASE D10, ISOFORM A-RELATED"/>
    <property type="match status" value="1"/>
</dbReference>
<dbReference type="CDD" id="cd03045">
    <property type="entry name" value="GST_N_Delta_Epsilon"/>
    <property type="match status" value="1"/>
</dbReference>
<dbReference type="SUPFAM" id="SSF52833">
    <property type="entry name" value="Thioredoxin-like"/>
    <property type="match status" value="1"/>
</dbReference>
<dbReference type="InterPro" id="IPR040079">
    <property type="entry name" value="Glutathione_S-Trfase"/>
</dbReference>
<dbReference type="InterPro" id="IPR010987">
    <property type="entry name" value="Glutathione-S-Trfase_C-like"/>
</dbReference>
<name>A0A1J0F4S1_9NEOP</name>
<dbReference type="AlphaFoldDB" id="A0A1J0F4S1"/>
<reference evidence="5" key="1">
    <citation type="submission" date="2016-04" db="EMBL/GenBank/DDBJ databases">
        <title>Characterization and Expression Profiles of Fifteen Delta- Class Glutathione S-transferases Genes From Liposcelis entomophila.</title>
        <authorList>
            <person name="Wei D.D."/>
            <person name="Jing T.X."/>
            <person name="Wang J.J."/>
            <person name="Jing T.X."/>
        </authorList>
    </citation>
    <scope>NUCLEOTIDE SEQUENCE</scope>
</reference>
<comment type="similarity">
    <text evidence="2">Belongs to the GST superfamily.</text>
</comment>
<dbReference type="Gene3D" id="3.40.30.10">
    <property type="entry name" value="Glutaredoxin"/>
    <property type="match status" value="1"/>
</dbReference>
<dbReference type="InterPro" id="IPR004045">
    <property type="entry name" value="Glutathione_S-Trfase_N"/>
</dbReference>
<evidence type="ECO:0000256" key="2">
    <source>
        <dbReference type="RuleBase" id="RU003494"/>
    </source>
</evidence>
<sequence>MELYWTILSPPCRAVKMVADTIGVSLETKEVNVLTGENKTAEFTKLNPQQQVPLLVDGDVILPESRAIIEYLVDTYAKDDSLYPKNPKIRAKIKSRLYFDCGTLCPKLYTAYNDLFYGKPAKEADVASLRDSIQVLEGYLNRDKWVAGPNITIADISLVAIISGLPIYDFDLSPFPKVQNWIEECKKNIPSYKINEEGDSATVELLKQLSQPK</sequence>
<dbReference type="CDD" id="cd03177">
    <property type="entry name" value="GST_C_Delta_Epsilon"/>
    <property type="match status" value="1"/>
</dbReference>
<dbReference type="FunFam" id="3.40.30.10:FF:000034">
    <property type="entry name" value="glutathione S-transferase 1"/>
    <property type="match status" value="1"/>
</dbReference>
<evidence type="ECO:0000313" key="5">
    <source>
        <dbReference type="EMBL" id="APC23397.1"/>
    </source>
</evidence>
<evidence type="ECO:0000259" key="4">
    <source>
        <dbReference type="PROSITE" id="PS50405"/>
    </source>
</evidence>
<dbReference type="PROSITE" id="PS50405">
    <property type="entry name" value="GST_CTER"/>
    <property type="match status" value="1"/>
</dbReference>
<dbReference type="GO" id="GO:0004364">
    <property type="term" value="F:glutathione transferase activity"/>
    <property type="evidence" value="ECO:0007669"/>
    <property type="project" value="TreeGrafter"/>
</dbReference>
<dbReference type="PANTHER" id="PTHR43969:SF9">
    <property type="entry name" value="GLUTATHIONE S TRANSFERASE D10, ISOFORM A-RELATED"/>
    <property type="match status" value="1"/>
</dbReference>
<dbReference type="SFLD" id="SFLDS00019">
    <property type="entry name" value="Glutathione_Transferase_(cytos"/>
    <property type="match status" value="1"/>
</dbReference>
<dbReference type="InterPro" id="IPR036282">
    <property type="entry name" value="Glutathione-S-Trfase_C_sf"/>
</dbReference>
<dbReference type="GO" id="GO:0006749">
    <property type="term" value="P:glutathione metabolic process"/>
    <property type="evidence" value="ECO:0007669"/>
    <property type="project" value="TreeGrafter"/>
</dbReference>
<dbReference type="InterPro" id="IPR036249">
    <property type="entry name" value="Thioredoxin-like_sf"/>
</dbReference>
<feature type="domain" description="GST N-terminal" evidence="3">
    <location>
        <begin position="1"/>
        <end position="80"/>
    </location>
</feature>
<comment type="subunit">
    <text evidence="1">Homodimer.</text>
</comment>
<dbReference type="PROSITE" id="PS50404">
    <property type="entry name" value="GST_NTER"/>
    <property type="match status" value="1"/>
</dbReference>
<proteinExistence type="evidence at transcript level"/>
<feature type="domain" description="GST C-terminal" evidence="4">
    <location>
        <begin position="86"/>
        <end position="213"/>
    </location>
</feature>
<protein>
    <submittedName>
        <fullName evidence="5">GSTd4</fullName>
    </submittedName>
</protein>
<dbReference type="InterPro" id="IPR004046">
    <property type="entry name" value="GST_C"/>
</dbReference>
<evidence type="ECO:0000259" key="3">
    <source>
        <dbReference type="PROSITE" id="PS50404"/>
    </source>
</evidence>
<dbReference type="SUPFAM" id="SSF47616">
    <property type="entry name" value="GST C-terminal domain-like"/>
    <property type="match status" value="1"/>
</dbReference>